<feature type="non-terminal residue" evidence="1">
    <location>
        <position position="1"/>
    </location>
</feature>
<evidence type="ECO:0000313" key="1">
    <source>
        <dbReference type="EMBL" id="EPN32136.1"/>
    </source>
</evidence>
<protein>
    <submittedName>
        <fullName evidence="1">Uncharacterized protein</fullName>
    </submittedName>
</protein>
<sequence>FGGVAIDGLFDASSEGVVLVRSHASARQADADQAVLAVIAVFGDEFLSGAATFTDLAAVSA</sequence>
<dbReference type="Proteomes" id="UP000018849">
    <property type="component" value="Unassembled WGS sequence"/>
</dbReference>
<proteinExistence type="predicted"/>
<accession>A0A656JJT7</accession>
<evidence type="ECO:0000313" key="2">
    <source>
        <dbReference type="Proteomes" id="UP000018849"/>
    </source>
</evidence>
<dbReference type="EMBL" id="AOKF01003761">
    <property type="protein sequence ID" value="EPN32136.1"/>
    <property type="molecule type" value="Genomic_DNA"/>
</dbReference>
<reference evidence="1 2" key="1">
    <citation type="journal article" date="2013" name="PLoS Pathog.">
        <title>Genomic analysis of the Kiwifruit pathogen Pseudomonas syringae pv. actinidiae provides insight into the origins of an emergent plant disease.</title>
        <authorList>
            <person name="McCann H.C."/>
            <person name="Rikkerink E.H."/>
            <person name="Bertels F."/>
            <person name="Fiers M."/>
            <person name="Lu A."/>
            <person name="Rees-George J."/>
            <person name="Andersen M.T."/>
            <person name="Gleave A.P."/>
            <person name="Haubold B."/>
            <person name="Wohlers M.W."/>
            <person name="Guttman D.S."/>
            <person name="Wang P.W."/>
            <person name="Straub C."/>
            <person name="Vanneste J.L."/>
            <person name="Rainey P.B."/>
            <person name="Templeton M.D."/>
        </authorList>
    </citation>
    <scope>NUCLEOTIDE SEQUENCE [LARGE SCALE GENOMIC DNA]</scope>
    <source>
        <strain evidence="1 2">ICMP 19096</strain>
    </source>
</reference>
<dbReference type="AlphaFoldDB" id="A0A656JJT7"/>
<gene>
    <name evidence="1" type="ORF">A245_44405</name>
</gene>
<organism evidence="1 2">
    <name type="scientific">Pseudomonas syringae pv. actinidiae ICMP 19096</name>
    <dbReference type="NCBI Taxonomy" id="1194405"/>
    <lineage>
        <taxon>Bacteria</taxon>
        <taxon>Pseudomonadati</taxon>
        <taxon>Pseudomonadota</taxon>
        <taxon>Gammaproteobacteria</taxon>
        <taxon>Pseudomonadales</taxon>
        <taxon>Pseudomonadaceae</taxon>
        <taxon>Pseudomonas</taxon>
        <taxon>Pseudomonas syringae</taxon>
    </lineage>
</organism>
<name>A0A656JJT7_PSESF</name>
<comment type="caution">
    <text evidence="1">The sequence shown here is derived from an EMBL/GenBank/DDBJ whole genome shotgun (WGS) entry which is preliminary data.</text>
</comment>